<keyword evidence="1" id="KW-0472">Membrane</keyword>
<evidence type="ECO:0000313" key="2">
    <source>
        <dbReference type="EMBL" id="EAZ44335.1"/>
    </source>
</evidence>
<keyword evidence="1" id="KW-1133">Transmembrane helix</keyword>
<reference evidence="2" key="1">
    <citation type="journal article" date="2005" name="PLoS Biol.">
        <title>The genomes of Oryza sativa: a history of duplications.</title>
        <authorList>
            <person name="Yu J."/>
            <person name="Wang J."/>
            <person name="Lin W."/>
            <person name="Li S."/>
            <person name="Li H."/>
            <person name="Zhou J."/>
            <person name="Ni P."/>
            <person name="Dong W."/>
            <person name="Hu S."/>
            <person name="Zeng C."/>
            <person name="Zhang J."/>
            <person name="Zhang Y."/>
            <person name="Li R."/>
            <person name="Xu Z."/>
            <person name="Li S."/>
            <person name="Li X."/>
            <person name="Zheng H."/>
            <person name="Cong L."/>
            <person name="Lin L."/>
            <person name="Yin J."/>
            <person name="Geng J."/>
            <person name="Li G."/>
            <person name="Shi J."/>
            <person name="Liu J."/>
            <person name="Lv H."/>
            <person name="Li J."/>
            <person name="Wang J."/>
            <person name="Deng Y."/>
            <person name="Ran L."/>
            <person name="Shi X."/>
            <person name="Wang X."/>
            <person name="Wu Q."/>
            <person name="Li C."/>
            <person name="Ren X."/>
            <person name="Wang J."/>
            <person name="Wang X."/>
            <person name="Li D."/>
            <person name="Liu D."/>
            <person name="Zhang X."/>
            <person name="Ji Z."/>
            <person name="Zhao W."/>
            <person name="Sun Y."/>
            <person name="Zhang Z."/>
            <person name="Bao J."/>
            <person name="Han Y."/>
            <person name="Dong L."/>
            <person name="Ji J."/>
            <person name="Chen P."/>
            <person name="Wu S."/>
            <person name="Liu J."/>
            <person name="Xiao Y."/>
            <person name="Bu D."/>
            <person name="Tan J."/>
            <person name="Yang L."/>
            <person name="Ye C."/>
            <person name="Zhang J."/>
            <person name="Xu J."/>
            <person name="Zhou Y."/>
            <person name="Yu Y."/>
            <person name="Zhang B."/>
            <person name="Zhuang S."/>
            <person name="Wei H."/>
            <person name="Liu B."/>
            <person name="Lei M."/>
            <person name="Yu H."/>
            <person name="Li Y."/>
            <person name="Xu H."/>
            <person name="Wei S."/>
            <person name="He X."/>
            <person name="Fang L."/>
            <person name="Zhang Z."/>
            <person name="Zhang Y."/>
            <person name="Huang X."/>
            <person name="Su Z."/>
            <person name="Tong W."/>
            <person name="Li J."/>
            <person name="Tong Z."/>
            <person name="Li S."/>
            <person name="Ye J."/>
            <person name="Wang L."/>
            <person name="Fang L."/>
            <person name="Lei T."/>
            <person name="Chen C."/>
            <person name="Chen H."/>
            <person name="Xu Z."/>
            <person name="Li H."/>
            <person name="Huang H."/>
            <person name="Zhang F."/>
            <person name="Xu H."/>
            <person name="Li N."/>
            <person name="Zhao C."/>
            <person name="Li S."/>
            <person name="Dong L."/>
            <person name="Huang Y."/>
            <person name="Li L."/>
            <person name="Xi Y."/>
            <person name="Qi Q."/>
            <person name="Li W."/>
            <person name="Zhang B."/>
            <person name="Hu W."/>
            <person name="Zhang Y."/>
            <person name="Tian X."/>
            <person name="Jiao Y."/>
            <person name="Liang X."/>
            <person name="Jin J."/>
            <person name="Gao L."/>
            <person name="Zheng W."/>
            <person name="Hao B."/>
            <person name="Liu S."/>
            <person name="Wang W."/>
            <person name="Yuan L."/>
            <person name="Cao M."/>
            <person name="McDermott J."/>
            <person name="Samudrala R."/>
            <person name="Wang J."/>
            <person name="Wong G.K."/>
            <person name="Yang H."/>
        </authorList>
    </citation>
    <scope>NUCLEOTIDE SEQUENCE [LARGE SCALE GENOMIC DNA]</scope>
</reference>
<dbReference type="Proteomes" id="UP000007752">
    <property type="component" value="Chromosome 9"/>
</dbReference>
<keyword evidence="1" id="KW-0812">Transmembrane</keyword>
<accession>A3BXP6</accession>
<protein>
    <submittedName>
        <fullName evidence="2">Uncharacterized protein</fullName>
    </submittedName>
</protein>
<organism evidence="2">
    <name type="scientific">Oryza sativa subsp. japonica</name>
    <name type="common">Rice</name>
    <dbReference type="NCBI Taxonomy" id="39947"/>
    <lineage>
        <taxon>Eukaryota</taxon>
        <taxon>Viridiplantae</taxon>
        <taxon>Streptophyta</taxon>
        <taxon>Embryophyta</taxon>
        <taxon>Tracheophyta</taxon>
        <taxon>Spermatophyta</taxon>
        <taxon>Magnoliopsida</taxon>
        <taxon>Liliopsida</taxon>
        <taxon>Poales</taxon>
        <taxon>Poaceae</taxon>
        <taxon>BOP clade</taxon>
        <taxon>Oryzoideae</taxon>
        <taxon>Oryzeae</taxon>
        <taxon>Oryzinae</taxon>
        <taxon>Oryza</taxon>
        <taxon>Oryza sativa</taxon>
    </lineage>
</organism>
<sequence length="136" mass="14642">MGHTYMYTHLTLAHLSSSVRLPSFAPPPTQQRLRRAAVLSGFAGPASRTPGGSYRGATEHFHTSPVRFDGQRLLGDGLTSELAGRLSSPSRWLFAVSLLLVSAYYLVVGAHFWSPLHNVVGCINCNSSQSTVVSVS</sequence>
<gene>
    <name evidence="2" type="ORF">OsJ_28961</name>
</gene>
<reference evidence="2" key="2">
    <citation type="submission" date="2008-12" db="EMBL/GenBank/DDBJ databases">
        <title>Improved gene annotation of the rice (Oryza sativa) genomes.</title>
        <authorList>
            <person name="Wang J."/>
            <person name="Li R."/>
            <person name="Fan W."/>
            <person name="Huang Q."/>
            <person name="Zhang J."/>
            <person name="Zhou Y."/>
            <person name="Hu Y."/>
            <person name="Zi S."/>
            <person name="Li J."/>
            <person name="Ni P."/>
            <person name="Zheng H."/>
            <person name="Zhang Y."/>
            <person name="Zhao M."/>
            <person name="Hao Q."/>
            <person name="McDermott J."/>
            <person name="Samudrala R."/>
            <person name="Kristiansen K."/>
            <person name="Wong G.K.-S."/>
        </authorList>
    </citation>
    <scope>NUCLEOTIDE SEQUENCE</scope>
</reference>
<feature type="transmembrane region" description="Helical" evidence="1">
    <location>
        <begin position="92"/>
        <end position="113"/>
    </location>
</feature>
<dbReference type="AlphaFoldDB" id="A3BXP6"/>
<proteinExistence type="predicted"/>
<evidence type="ECO:0000256" key="1">
    <source>
        <dbReference type="SAM" id="Phobius"/>
    </source>
</evidence>
<name>A3BXP6_ORYSJ</name>
<dbReference type="EMBL" id="CM000146">
    <property type="protein sequence ID" value="EAZ44335.1"/>
    <property type="molecule type" value="Genomic_DNA"/>
</dbReference>